<dbReference type="InterPro" id="IPR043502">
    <property type="entry name" value="DNA/RNA_pol_sf"/>
</dbReference>
<organism evidence="2 3">
    <name type="scientific">Sphingopyxis granuli</name>
    <dbReference type="NCBI Taxonomy" id="267128"/>
    <lineage>
        <taxon>Bacteria</taxon>
        <taxon>Pseudomonadati</taxon>
        <taxon>Pseudomonadota</taxon>
        <taxon>Alphaproteobacteria</taxon>
        <taxon>Sphingomonadales</taxon>
        <taxon>Sphingomonadaceae</taxon>
        <taxon>Sphingopyxis</taxon>
    </lineage>
</organism>
<sequence length="1001" mass="112388">MTSVPPITDRLPIAVRAFAGPRYIDLSELDDRKPKRGRSITPASEWTLIFDTETTADAAQALRFGAYQFRKLDELDEAGIFYDPDCVTAAELECLSANAEAHRLRLRTRDEFVDEVFFAHAFALRARIVGFNLPFDISRLAIKHGSARTPMSDDNGMMRGGFTFKLSRQKIYPNIRVKHMSRRAASIAFAAIMAQRNSRSQRKRGQNMPVRRGHFLDVKTLAGALFARNFSLASLCDFLKVEHPKLDFDDFSAPINDEMIRYGVADVQATWECYRIALARFDQLELTDARPEKIYSEASIGKAYLKAMGIQPWRKMQPDFPRNLLAKIMGSYFGGRSEVRIRRELRQVMLCDFLSMYPTVCTLMRLWDFVIADGMTWHDATDETRSLLARIDLADLQSPDIWQAMTVLVRVMPDGDIFPVRADYAEQGQNTIGLNHLSSDTPLWFTLADCIASMLLSGKAPVILEAIRFAPGPVQPGLAAININGNPAYRVDPNETDFFKRVIELRQTVKQDRDDADDADREALDIEQNALKIAANATSYGIWVEVNVDERPKPSRVTVHNSTGEPFSFSTDRHENPGTYFHPLLATLITGAARLMLAITERLVTDAGLDWSFCDTDSMAIAKPDAMSSNEFTARVKSVAQWFDALNPYDFAASILKIEDVNYSLETGELEPLFCLAISSKRYALFNLNGERQPIMRKVSAHGLGHLMPPYDDADAPKHFPVPDKSVLKDGTVRWHCDLWHQIVSAVLAGRPDRVARDYHPAMNGPARSRYAATSPDLLRWFKFHNANRDYRDQVRPFGFMLSYGIGLVGFSETIVDPSKRGRPKKVAPIKPIAPFEKNGVKAAATVFDRETGKSVDPAILRTYAEALAQYHISPEVKFLNGNFLDKGTTLRRHIAVPYIRYIGKEADDWERRAALGQTDTMKINYGVSDADRSRAEAQTGIARVEEQAEQARNREAELAGLRDQVAAHGLRPTARALGVDPSNLRRRLLYDVVSSVSGST</sequence>
<feature type="coiled-coil region" evidence="1">
    <location>
        <begin position="935"/>
        <end position="965"/>
    </location>
</feature>
<evidence type="ECO:0000256" key="1">
    <source>
        <dbReference type="SAM" id="Coils"/>
    </source>
</evidence>
<dbReference type="KEGG" id="sgi:SGRAN_3115"/>
<dbReference type="Gene3D" id="3.90.1600.10">
    <property type="entry name" value="Palm domain of DNA polymerase"/>
    <property type="match status" value="1"/>
</dbReference>
<keyword evidence="3" id="KW-1185">Reference proteome</keyword>
<evidence type="ECO:0000313" key="2">
    <source>
        <dbReference type="EMBL" id="AMG75461.1"/>
    </source>
</evidence>
<reference evidence="2 3" key="1">
    <citation type="journal article" date="2016" name="BMC Genomics">
        <title>Genomic analysis of the nitrate-respiring Sphingopyxis granuli (formerly Sphingomonas macrogoltabida) strain TFA.</title>
        <authorList>
            <person name="Garcia-Romero I."/>
            <person name="Perez-Pulido A.J."/>
            <person name="Gonzalez-Flores Y.E."/>
            <person name="Reyes-Ramirez F."/>
            <person name="Santero E."/>
            <person name="Floriano B."/>
        </authorList>
    </citation>
    <scope>NUCLEOTIDE SEQUENCE [LARGE SCALE GENOMIC DNA]</scope>
    <source>
        <strain evidence="2 3">TFA</strain>
    </source>
</reference>
<dbReference type="Proteomes" id="UP000058599">
    <property type="component" value="Chromosome"/>
</dbReference>
<gene>
    <name evidence="2" type="ORF">SGRAN_3115</name>
</gene>
<feature type="coiled-coil region" evidence="1">
    <location>
        <begin position="502"/>
        <end position="529"/>
    </location>
</feature>
<protein>
    <submittedName>
        <fullName evidence="2">Uncharacterized protein</fullName>
    </submittedName>
</protein>
<dbReference type="SUPFAM" id="SSF56672">
    <property type="entry name" value="DNA/RNA polymerases"/>
    <property type="match status" value="1"/>
</dbReference>
<dbReference type="RefSeq" id="WP_067185204.1">
    <property type="nucleotide sequence ID" value="NZ_CP012199.1"/>
</dbReference>
<dbReference type="EMBL" id="CP012199">
    <property type="protein sequence ID" value="AMG75461.1"/>
    <property type="molecule type" value="Genomic_DNA"/>
</dbReference>
<dbReference type="AlphaFoldDB" id="A0AA86GNI1"/>
<evidence type="ECO:0000313" key="3">
    <source>
        <dbReference type="Proteomes" id="UP000058599"/>
    </source>
</evidence>
<name>A0AA86GNI1_9SPHN</name>
<dbReference type="InterPro" id="IPR023211">
    <property type="entry name" value="DNA_pol_palm_dom_sf"/>
</dbReference>
<proteinExistence type="predicted"/>
<keyword evidence="1" id="KW-0175">Coiled coil</keyword>
<accession>A0AA86GNI1</accession>